<feature type="region of interest" description="Disordered" evidence="2">
    <location>
        <begin position="541"/>
        <end position="561"/>
    </location>
</feature>
<feature type="compositionally biased region" description="Low complexity" evidence="2">
    <location>
        <begin position="326"/>
        <end position="339"/>
    </location>
</feature>
<evidence type="ECO:0000256" key="1">
    <source>
        <dbReference type="SAM" id="Coils"/>
    </source>
</evidence>
<protein>
    <submittedName>
        <fullName evidence="3">Uncharacterized protein</fullName>
    </submittedName>
</protein>
<feature type="compositionally biased region" description="Basic and acidic residues" evidence="2">
    <location>
        <begin position="377"/>
        <end position="396"/>
    </location>
</feature>
<dbReference type="Proteomes" id="UP001152747">
    <property type="component" value="Unassembled WGS sequence"/>
</dbReference>
<evidence type="ECO:0000256" key="2">
    <source>
        <dbReference type="SAM" id="MobiDB-lite"/>
    </source>
</evidence>
<gene>
    <name evidence="3" type="ORF">CAMP_LOCUS4016</name>
</gene>
<name>A0A9P1IAA9_9PELO</name>
<feature type="compositionally biased region" description="Low complexity" evidence="2">
    <location>
        <begin position="197"/>
        <end position="211"/>
    </location>
</feature>
<proteinExistence type="predicted"/>
<feature type="region of interest" description="Disordered" evidence="2">
    <location>
        <begin position="245"/>
        <end position="269"/>
    </location>
</feature>
<feature type="region of interest" description="Disordered" evidence="2">
    <location>
        <begin position="289"/>
        <end position="474"/>
    </location>
</feature>
<reference evidence="3" key="1">
    <citation type="submission" date="2022-11" db="EMBL/GenBank/DDBJ databases">
        <authorList>
            <person name="Kikuchi T."/>
        </authorList>
    </citation>
    <scope>NUCLEOTIDE SEQUENCE</scope>
    <source>
        <strain evidence="3">PS1010</strain>
    </source>
</reference>
<keyword evidence="4" id="KW-1185">Reference proteome</keyword>
<sequence length="807" mass="91046">MDEKESFCGKEACKCCESAVRAKKTAESELLKLQNDCEAYKKELSEKAETLEENSKDINMWMDKYNDMGGLAEKLEQKLDGLNSKYVKSVALIDQYKEKLTSLRSILKEKATNDPIIEDLLKSPEIKKRVAQMKFDTAPIDDPKIWPKQIDKPNPDLPDRGVLDPRIVHSKSIPAPYAHDAAKQSILPATSLLRRSSRNLSAASPSNSARNVEPAATTVHSRKGKMVQEQQAEDLKNIKKVAKMRGEENSEVVEKAGISEKTGEKEPTRHVGACLSERVKLTRRMCSRKSEDLEISATVQPSFSGPSTRSRSLSTFPAPKNVPQNSGQSTRSRSRSVSSRKSDEKNVEGGRRRRPIEETISTPQQTVPVRRSTRIKKIVDKIPEETRSLKIDEKKPVRSRSISVKPKPVLPAPPTRVRGVSTMPTLRRSSRKSVGQPLPSISPPKKSSESLEFAENSDQIPPARKQTQSESVKCDEQEVVKITENLPSTSTCSVISSAEIPFPDDFLEQSDDEELKIVEEIEEKSPKAVGKLAANFEELGLDISDSDEEPEQPRASSTIFNRKSETKRTAILIDIPLKKGGKGTKRVAKPELSENRKKLRKNQRENGKTNLRLAFDLKLPVEQLPQILEEKGVKLENGCILMEIEEAVDVMIEYLKKSQHAEMWGLLLKQKKEQKTEVLINKEEEVFLNVAATFIQDDGRLLLEFAKRIIYEFTIMNSTSTCSRISASFARLFCHSIYFAEQSLETPEDLEEIAILPQKLLSVIFLRHEQQAGRLFGLFFEFENWPKIRGFAEESFIDRLSIDFVEK</sequence>
<feature type="compositionally biased region" description="Basic and acidic residues" evidence="2">
    <location>
        <begin position="340"/>
        <end position="350"/>
    </location>
</feature>
<comment type="caution">
    <text evidence="3">The sequence shown here is derived from an EMBL/GenBank/DDBJ whole genome shotgun (WGS) entry which is preliminary data.</text>
</comment>
<feature type="compositionally biased region" description="Polar residues" evidence="2">
    <location>
        <begin position="297"/>
        <end position="315"/>
    </location>
</feature>
<feature type="region of interest" description="Disordered" evidence="2">
    <location>
        <begin position="197"/>
        <end position="231"/>
    </location>
</feature>
<keyword evidence="1" id="KW-0175">Coiled coil</keyword>
<evidence type="ECO:0000313" key="4">
    <source>
        <dbReference type="Proteomes" id="UP001152747"/>
    </source>
</evidence>
<accession>A0A9P1IAA9</accession>
<dbReference type="AlphaFoldDB" id="A0A9P1IAA9"/>
<organism evidence="3 4">
    <name type="scientific">Caenorhabditis angaria</name>
    <dbReference type="NCBI Taxonomy" id="860376"/>
    <lineage>
        <taxon>Eukaryota</taxon>
        <taxon>Metazoa</taxon>
        <taxon>Ecdysozoa</taxon>
        <taxon>Nematoda</taxon>
        <taxon>Chromadorea</taxon>
        <taxon>Rhabditida</taxon>
        <taxon>Rhabditina</taxon>
        <taxon>Rhabditomorpha</taxon>
        <taxon>Rhabditoidea</taxon>
        <taxon>Rhabditidae</taxon>
        <taxon>Peloderinae</taxon>
        <taxon>Caenorhabditis</taxon>
    </lineage>
</organism>
<feature type="coiled-coil region" evidence="1">
    <location>
        <begin position="16"/>
        <end position="113"/>
    </location>
</feature>
<evidence type="ECO:0000313" key="3">
    <source>
        <dbReference type="EMBL" id="CAI5441379.1"/>
    </source>
</evidence>
<dbReference type="EMBL" id="CANHGI010000002">
    <property type="protein sequence ID" value="CAI5441379.1"/>
    <property type="molecule type" value="Genomic_DNA"/>
</dbReference>